<reference evidence="1 2" key="1">
    <citation type="submission" date="2019-02" db="EMBL/GenBank/DDBJ databases">
        <title>Deep-cultivation of Planctomycetes and their phenomic and genomic characterization uncovers novel biology.</title>
        <authorList>
            <person name="Wiegand S."/>
            <person name="Jogler M."/>
            <person name="Boedeker C."/>
            <person name="Pinto D."/>
            <person name="Vollmers J."/>
            <person name="Rivas-Marin E."/>
            <person name="Kohn T."/>
            <person name="Peeters S.H."/>
            <person name="Heuer A."/>
            <person name="Rast P."/>
            <person name="Oberbeckmann S."/>
            <person name="Bunk B."/>
            <person name="Jeske O."/>
            <person name="Meyerdierks A."/>
            <person name="Storesund J.E."/>
            <person name="Kallscheuer N."/>
            <person name="Luecker S."/>
            <person name="Lage O.M."/>
            <person name="Pohl T."/>
            <person name="Merkel B.J."/>
            <person name="Hornburger P."/>
            <person name="Mueller R.-W."/>
            <person name="Bruemmer F."/>
            <person name="Labrenz M."/>
            <person name="Spormann A.M."/>
            <person name="Op den Camp H."/>
            <person name="Overmann J."/>
            <person name="Amann R."/>
            <person name="Jetten M.S.M."/>
            <person name="Mascher T."/>
            <person name="Medema M.H."/>
            <person name="Devos D.P."/>
            <person name="Kaster A.-K."/>
            <person name="Ovreas L."/>
            <person name="Rohde M."/>
            <person name="Galperin M.Y."/>
            <person name="Jogler C."/>
        </authorList>
    </citation>
    <scope>NUCLEOTIDE SEQUENCE [LARGE SCALE GENOMIC DNA]</scope>
    <source>
        <strain evidence="1 2">Spb1</strain>
    </source>
</reference>
<proteinExistence type="predicted"/>
<dbReference type="AlphaFoldDB" id="A0A518GLI2"/>
<keyword evidence="2" id="KW-1185">Reference proteome</keyword>
<gene>
    <name evidence="1" type="ORF">Spb1_13080</name>
</gene>
<evidence type="ECO:0000313" key="1">
    <source>
        <dbReference type="EMBL" id="QDV29404.1"/>
    </source>
</evidence>
<protein>
    <submittedName>
        <fullName evidence="1">Uncharacterized protein</fullName>
    </submittedName>
</protein>
<sequence>MPRYLLTYDLHDEPPSVYATLQESLEKANARHVQKSVWVIDTTWSAQKVYVWASRHMRQGDELVVAEINPKNTIATLQSRSWRAVFNFNAVREELLRSLTATLLK</sequence>
<organism evidence="1 2">
    <name type="scientific">Planctopirus ephydatiae</name>
    <dbReference type="NCBI Taxonomy" id="2528019"/>
    <lineage>
        <taxon>Bacteria</taxon>
        <taxon>Pseudomonadati</taxon>
        <taxon>Planctomycetota</taxon>
        <taxon>Planctomycetia</taxon>
        <taxon>Planctomycetales</taxon>
        <taxon>Planctomycetaceae</taxon>
        <taxon>Planctopirus</taxon>
    </lineage>
</organism>
<dbReference type="EMBL" id="CP036299">
    <property type="protein sequence ID" value="QDV29404.1"/>
    <property type="molecule type" value="Genomic_DNA"/>
</dbReference>
<dbReference type="Proteomes" id="UP000315349">
    <property type="component" value="Chromosome"/>
</dbReference>
<evidence type="ECO:0000313" key="2">
    <source>
        <dbReference type="Proteomes" id="UP000315349"/>
    </source>
</evidence>
<dbReference type="RefSeq" id="WP_145297188.1">
    <property type="nucleotide sequence ID" value="NZ_CP036299.1"/>
</dbReference>
<accession>A0A518GLI2</accession>
<dbReference type="OrthoDB" id="2656750at2"/>
<name>A0A518GLI2_9PLAN</name>
<dbReference type="KEGG" id="peh:Spb1_13080"/>